<keyword evidence="1" id="KW-0812">Transmembrane</keyword>
<evidence type="ECO:0000313" key="3">
    <source>
        <dbReference type="EMBL" id="MQY42880.1"/>
    </source>
</evidence>
<dbReference type="InterPro" id="IPR008979">
    <property type="entry name" value="Galactose-bd-like_sf"/>
</dbReference>
<dbReference type="Proteomes" id="UP000436694">
    <property type="component" value="Unassembled WGS sequence"/>
</dbReference>
<evidence type="ECO:0000313" key="4">
    <source>
        <dbReference type="Proteomes" id="UP000436694"/>
    </source>
</evidence>
<dbReference type="Gene3D" id="2.60.120.260">
    <property type="entry name" value="Galactose-binding domain-like"/>
    <property type="match status" value="1"/>
</dbReference>
<feature type="domain" description="F5/8 type C" evidence="2">
    <location>
        <begin position="51"/>
        <end position="194"/>
    </location>
</feature>
<gene>
    <name evidence="3" type="ORF">GG681_09515</name>
</gene>
<dbReference type="PROSITE" id="PS50022">
    <property type="entry name" value="FA58C_3"/>
    <property type="match status" value="1"/>
</dbReference>
<dbReference type="EMBL" id="WIXK01000004">
    <property type="protein sequence ID" value="MQY42880.1"/>
    <property type="molecule type" value="Genomic_DNA"/>
</dbReference>
<dbReference type="SUPFAM" id="SSF49785">
    <property type="entry name" value="Galactose-binding domain-like"/>
    <property type="match status" value="1"/>
</dbReference>
<dbReference type="AlphaFoldDB" id="A0A844ALF1"/>
<keyword evidence="4" id="KW-1185">Reference proteome</keyword>
<proteinExistence type="predicted"/>
<accession>A0A844ALF1</accession>
<dbReference type="Pfam" id="PF00754">
    <property type="entry name" value="F5_F8_type_C"/>
    <property type="match status" value="1"/>
</dbReference>
<sequence>MSGAFFRCYGSIRQKLTPRQLFCGTPLSKTITDQHGHMTAMKTAIGSLLLCAALSATGARAATINYALGATATASGRQVSGALPSAAIDGDLGTFWNAGGGVLRNGPPQHIEIDLGETISLASINAHALQAPSGVTNHNVYLDGVLSFSWNQRTSNRTKLTYDFDTPVNAQIVRIETTQTPSWVAWWEIELIGSPAVAVAPIPLPASGLLLLAGLAAVARKPRRKS</sequence>
<comment type="caution">
    <text evidence="3">The sequence shown here is derived from an EMBL/GenBank/DDBJ whole genome shotgun (WGS) entry which is preliminary data.</text>
</comment>
<evidence type="ECO:0000259" key="2">
    <source>
        <dbReference type="PROSITE" id="PS50022"/>
    </source>
</evidence>
<dbReference type="InterPro" id="IPR000421">
    <property type="entry name" value="FA58C"/>
</dbReference>
<evidence type="ECO:0000256" key="1">
    <source>
        <dbReference type="SAM" id="Phobius"/>
    </source>
</evidence>
<feature type="transmembrane region" description="Helical" evidence="1">
    <location>
        <begin position="198"/>
        <end position="219"/>
    </location>
</feature>
<keyword evidence="1" id="KW-1133">Transmembrane helix</keyword>
<name>A0A844ALF1_9RHOB</name>
<keyword evidence="1" id="KW-0472">Membrane</keyword>
<organism evidence="3 4">
    <name type="scientific">Tritonibacter aquimaris</name>
    <dbReference type="NCBI Taxonomy" id="2663379"/>
    <lineage>
        <taxon>Bacteria</taxon>
        <taxon>Pseudomonadati</taxon>
        <taxon>Pseudomonadota</taxon>
        <taxon>Alphaproteobacteria</taxon>
        <taxon>Rhodobacterales</taxon>
        <taxon>Paracoccaceae</taxon>
        <taxon>Tritonibacter</taxon>
    </lineage>
</organism>
<protein>
    <recommendedName>
        <fullName evidence="2">F5/8 type C domain-containing protein</fullName>
    </recommendedName>
</protein>
<reference evidence="3 4" key="1">
    <citation type="submission" date="2019-10" db="EMBL/GenBank/DDBJ databases">
        <title>Epibacterium sp. nov., isolated from seawater.</title>
        <authorList>
            <person name="Zhang X."/>
            <person name="Li N."/>
        </authorList>
    </citation>
    <scope>NUCLEOTIDE SEQUENCE [LARGE SCALE GENOMIC DNA]</scope>
    <source>
        <strain evidence="3 4">SM1969</strain>
    </source>
</reference>